<dbReference type="AlphaFoldDB" id="A0A9P0L1G9"/>
<reference evidence="1" key="1">
    <citation type="submission" date="2022-03" db="EMBL/GenBank/DDBJ databases">
        <authorList>
            <person name="Sayadi A."/>
        </authorList>
    </citation>
    <scope>NUCLEOTIDE SEQUENCE</scope>
</reference>
<proteinExistence type="predicted"/>
<gene>
    <name evidence="1" type="ORF">ACAOBT_LOCUS17853</name>
</gene>
<evidence type="ECO:0000313" key="1">
    <source>
        <dbReference type="EMBL" id="CAH1987454.1"/>
    </source>
</evidence>
<dbReference type="Proteomes" id="UP001152888">
    <property type="component" value="Unassembled WGS sequence"/>
</dbReference>
<organism evidence="1 2">
    <name type="scientific">Acanthoscelides obtectus</name>
    <name type="common">Bean weevil</name>
    <name type="synonym">Bruchus obtectus</name>
    <dbReference type="NCBI Taxonomy" id="200917"/>
    <lineage>
        <taxon>Eukaryota</taxon>
        <taxon>Metazoa</taxon>
        <taxon>Ecdysozoa</taxon>
        <taxon>Arthropoda</taxon>
        <taxon>Hexapoda</taxon>
        <taxon>Insecta</taxon>
        <taxon>Pterygota</taxon>
        <taxon>Neoptera</taxon>
        <taxon>Endopterygota</taxon>
        <taxon>Coleoptera</taxon>
        <taxon>Polyphaga</taxon>
        <taxon>Cucujiformia</taxon>
        <taxon>Chrysomeloidea</taxon>
        <taxon>Chrysomelidae</taxon>
        <taxon>Bruchinae</taxon>
        <taxon>Bruchini</taxon>
        <taxon>Acanthoscelides</taxon>
    </lineage>
</organism>
<keyword evidence="2" id="KW-1185">Reference proteome</keyword>
<sequence length="36" mass="4463">MHPEVYYFLLEWVSSYFCYETQPLLLQNQLSIHKNK</sequence>
<evidence type="ECO:0000313" key="2">
    <source>
        <dbReference type="Proteomes" id="UP001152888"/>
    </source>
</evidence>
<comment type="caution">
    <text evidence="1">The sequence shown here is derived from an EMBL/GenBank/DDBJ whole genome shotgun (WGS) entry which is preliminary data.</text>
</comment>
<accession>A0A9P0L1G9</accession>
<dbReference type="EMBL" id="CAKOFQ010007019">
    <property type="protein sequence ID" value="CAH1987454.1"/>
    <property type="molecule type" value="Genomic_DNA"/>
</dbReference>
<protein>
    <submittedName>
        <fullName evidence="1">Uncharacterized protein</fullName>
    </submittedName>
</protein>
<name>A0A9P0L1G9_ACAOB</name>